<keyword evidence="2" id="KW-1185">Reference proteome</keyword>
<accession>A0A917WT69</accession>
<reference evidence="1" key="2">
    <citation type="submission" date="2020-09" db="EMBL/GenBank/DDBJ databases">
        <authorList>
            <person name="Sun Q."/>
            <person name="Zhou Y."/>
        </authorList>
    </citation>
    <scope>NUCLEOTIDE SEQUENCE</scope>
    <source>
        <strain evidence="1">CGMCC 4.7312</strain>
    </source>
</reference>
<name>A0A917WT69_9ACTN</name>
<protein>
    <submittedName>
        <fullName evidence="1">Uncharacterized protein</fullName>
    </submittedName>
</protein>
<dbReference type="SUPFAM" id="SSF103084">
    <property type="entry name" value="Holliday junction resolvase RusA"/>
    <property type="match status" value="1"/>
</dbReference>
<dbReference type="GO" id="GO:0006310">
    <property type="term" value="P:DNA recombination"/>
    <property type="evidence" value="ECO:0007669"/>
    <property type="project" value="InterPro"/>
</dbReference>
<dbReference type="InterPro" id="IPR008822">
    <property type="entry name" value="Endonuclease_RusA-like"/>
</dbReference>
<dbReference type="Proteomes" id="UP000608890">
    <property type="component" value="Unassembled WGS sequence"/>
</dbReference>
<dbReference type="Gene3D" id="3.30.1330.70">
    <property type="entry name" value="Holliday junction resolvase RusA"/>
    <property type="match status" value="1"/>
</dbReference>
<dbReference type="AlphaFoldDB" id="A0A917WT69"/>
<reference evidence="1" key="1">
    <citation type="journal article" date="2014" name="Int. J. Syst. Evol. Microbiol.">
        <title>Complete genome sequence of Corynebacterium casei LMG S-19264T (=DSM 44701T), isolated from a smear-ripened cheese.</title>
        <authorList>
            <consortium name="US DOE Joint Genome Institute (JGI-PGF)"/>
            <person name="Walter F."/>
            <person name="Albersmeier A."/>
            <person name="Kalinowski J."/>
            <person name="Ruckert C."/>
        </authorList>
    </citation>
    <scope>NUCLEOTIDE SEQUENCE</scope>
    <source>
        <strain evidence="1">CGMCC 4.7312</strain>
    </source>
</reference>
<proteinExistence type="predicted"/>
<dbReference type="GO" id="GO:0006281">
    <property type="term" value="P:DNA repair"/>
    <property type="evidence" value="ECO:0007669"/>
    <property type="project" value="InterPro"/>
</dbReference>
<dbReference type="InterPro" id="IPR036614">
    <property type="entry name" value="RusA-like_sf"/>
</dbReference>
<evidence type="ECO:0000313" key="2">
    <source>
        <dbReference type="Proteomes" id="UP000608890"/>
    </source>
</evidence>
<comment type="caution">
    <text evidence="1">The sequence shown here is derived from an EMBL/GenBank/DDBJ whole genome shotgun (WGS) entry which is preliminary data.</text>
</comment>
<dbReference type="GO" id="GO:0000287">
    <property type="term" value="F:magnesium ion binding"/>
    <property type="evidence" value="ECO:0007669"/>
    <property type="project" value="InterPro"/>
</dbReference>
<dbReference type="RefSeq" id="WP_189040987.1">
    <property type="nucleotide sequence ID" value="NZ_BMNB01000003.1"/>
</dbReference>
<evidence type="ECO:0000313" key="1">
    <source>
        <dbReference type="EMBL" id="GGM26660.1"/>
    </source>
</evidence>
<sequence>MTTTRIEVVGMPKPKGSLKHIGRGRLVEQVAGSGTWRQQMAWAARQQHHGNPLNEPATVAFEIRVPVPASAPKRRITWPATRSSGDIDKHARNVLDALVDGGVLADDSRVVEIQGRKRHCRPGEQPGATIAVRAAGAADLLAATHA</sequence>
<dbReference type="EMBL" id="BMNB01000003">
    <property type="protein sequence ID" value="GGM26660.1"/>
    <property type="molecule type" value="Genomic_DNA"/>
</dbReference>
<organism evidence="1 2">
    <name type="scientific">Micromonospora sonchi</name>
    <dbReference type="NCBI Taxonomy" id="1763543"/>
    <lineage>
        <taxon>Bacteria</taxon>
        <taxon>Bacillati</taxon>
        <taxon>Actinomycetota</taxon>
        <taxon>Actinomycetes</taxon>
        <taxon>Micromonosporales</taxon>
        <taxon>Micromonosporaceae</taxon>
        <taxon>Micromonospora</taxon>
    </lineage>
</organism>
<dbReference type="Pfam" id="PF05866">
    <property type="entry name" value="RusA"/>
    <property type="match status" value="1"/>
</dbReference>
<gene>
    <name evidence="1" type="ORF">GCM10011608_09400</name>
</gene>